<proteinExistence type="predicted"/>
<comment type="caution">
    <text evidence="2">The sequence shown here is derived from an EMBL/GenBank/DDBJ whole genome shotgun (WGS) entry which is preliminary data.</text>
</comment>
<gene>
    <name evidence="2" type="ORF">LMH87_001955</name>
</gene>
<dbReference type="KEGG" id="amus:LMH87_001955"/>
<dbReference type="AlphaFoldDB" id="A0A9W8Q8M9"/>
<name>A0A9W8Q8M9_AKAMU</name>
<reference evidence="2" key="1">
    <citation type="journal article" date="2023" name="Access Microbiol">
        <title>De-novo genome assembly for Akanthomyces muscarius, a biocontrol agent of insect agricultural pests.</title>
        <authorList>
            <person name="Erdos Z."/>
            <person name="Studholme D.J."/>
            <person name="Raymond B."/>
            <person name="Sharma M."/>
        </authorList>
    </citation>
    <scope>NUCLEOTIDE SEQUENCE</scope>
    <source>
        <strain evidence="2">Ve6</strain>
    </source>
</reference>
<sequence>MSCSRVSLTPFDDEPDKRIADEVRIRFDYRDQRKKKDLEKLAQLSREIRDGYKGEAEVSEERDAEIMAMLARIVENRRRLGMGSEKDREIYELYRSRVVVPSNAGKSKASGQGQTANRGMNVRTPAATRRSTRTARQNRTRVQHSAAAGAARRESERRGPLYDDIMPANGLEHLSAVDRRQLGDMLLRQMNEINDIRKRKSSLKNCRARFGNRVPLRYRNGYYIAMCPIHPDEDMDYKSALVHYQEKHRVAGKRYLEREAMKYLGTKITGRESEILRYIEETQMMNQQPCTMPIVPEDEETMQMVTLGTSAIRAALATAQPETQTADGTRGNGITATAARENEIAGNNVAPLAEMAHAGAMLRPTEVPTENISRELAAGPESWNWTPTWLAAVREATPEHPETNDVPGSSSNPLMVLDNEERGDSRGAASTAGDPHTPSPVRVKMQGSPSSRLRGLGVRGVPLSPGVFRSRTPAGTGPFNDAQECATQDEEKE</sequence>
<accession>A0A9W8Q8M9</accession>
<evidence type="ECO:0000313" key="3">
    <source>
        <dbReference type="Proteomes" id="UP001144673"/>
    </source>
</evidence>
<dbReference type="Proteomes" id="UP001144673">
    <property type="component" value="Chromosome 3"/>
</dbReference>
<feature type="region of interest" description="Disordered" evidence="1">
    <location>
        <begin position="397"/>
        <end position="493"/>
    </location>
</feature>
<feature type="compositionally biased region" description="Polar residues" evidence="1">
    <location>
        <begin position="109"/>
        <end position="118"/>
    </location>
</feature>
<dbReference type="EMBL" id="JAJHUN010000010">
    <property type="protein sequence ID" value="KAJ4147436.1"/>
    <property type="molecule type" value="Genomic_DNA"/>
</dbReference>
<feature type="region of interest" description="Disordered" evidence="1">
    <location>
        <begin position="103"/>
        <end position="163"/>
    </location>
</feature>
<evidence type="ECO:0000313" key="2">
    <source>
        <dbReference type="EMBL" id="KAJ4147436.1"/>
    </source>
</evidence>
<dbReference type="RefSeq" id="XP_056050377.1">
    <property type="nucleotide sequence ID" value="XM_056193327.1"/>
</dbReference>
<feature type="compositionally biased region" description="Basic and acidic residues" evidence="1">
    <location>
        <begin position="151"/>
        <end position="161"/>
    </location>
</feature>
<feature type="compositionally biased region" description="Basic residues" evidence="1">
    <location>
        <begin position="130"/>
        <end position="142"/>
    </location>
</feature>
<keyword evidence="3" id="KW-1185">Reference proteome</keyword>
<protein>
    <submittedName>
        <fullName evidence="2">Uncharacterized protein</fullName>
    </submittedName>
</protein>
<evidence type="ECO:0000256" key="1">
    <source>
        <dbReference type="SAM" id="MobiDB-lite"/>
    </source>
</evidence>
<dbReference type="GeneID" id="80889114"/>
<organism evidence="2 3">
    <name type="scientific">Akanthomyces muscarius</name>
    <name type="common">Entomopathogenic fungus</name>
    <name type="synonym">Lecanicillium muscarium</name>
    <dbReference type="NCBI Taxonomy" id="2231603"/>
    <lineage>
        <taxon>Eukaryota</taxon>
        <taxon>Fungi</taxon>
        <taxon>Dikarya</taxon>
        <taxon>Ascomycota</taxon>
        <taxon>Pezizomycotina</taxon>
        <taxon>Sordariomycetes</taxon>
        <taxon>Hypocreomycetidae</taxon>
        <taxon>Hypocreales</taxon>
        <taxon>Cordycipitaceae</taxon>
        <taxon>Akanthomyces</taxon>
    </lineage>
</organism>